<feature type="domain" description="CobW C-terminal" evidence="7">
    <location>
        <begin position="292"/>
        <end position="387"/>
    </location>
</feature>
<dbReference type="Pfam" id="PF07683">
    <property type="entry name" value="CobW_C"/>
    <property type="match status" value="1"/>
</dbReference>
<name>A0A261TMV2_9BORD</name>
<evidence type="ECO:0000256" key="2">
    <source>
        <dbReference type="ARBA" id="ARBA00022801"/>
    </source>
</evidence>
<dbReference type="PANTHER" id="PTHR13748">
    <property type="entry name" value="COBW-RELATED"/>
    <property type="match status" value="1"/>
</dbReference>
<dbReference type="InterPro" id="IPR011629">
    <property type="entry name" value="CobW-like_C"/>
</dbReference>
<sequence length="410" mass="44506">MVVRVCQDRQGRVFQGAQCVSMRIDCDLLTGYLGSGKTTLLNAWLRSPLSAGTAVVVNEVGEIGIDQLVLAQVTDNVMLLESGCLCCTLSGSLRETLLDVCATARAHGAALRRIVVETTGLAEPLPILHSLLGDKILTETIRLNQVVVTVDGQQGLRQLVTQPESVRQLAAAECVVITKGDLAPEQDIRELRALIRQLNATAVVRDAVAGNLADEVFTASAGSLQRQAVLTAIAEEQGGDASHHCDHHGEHRHGLEHEGALHHGDVHEHGHGRDVAAHRSDSAAVPLFHSRVSTLGFHIDHPIAWPGLAAWWHLVSSHYGDQLLRSKGLLRMQDTGRPYVFMQTVGKVFHTPDVLQAWPDADERSRLVCIGVDLERDWLEQSLSALLIDEPGLLPSSLAELSRFVSTHSE</sequence>
<comment type="catalytic activity">
    <reaction evidence="6">
        <text>GTP + H2O = GDP + phosphate + H(+)</text>
        <dbReference type="Rhea" id="RHEA:19669"/>
        <dbReference type="ChEBI" id="CHEBI:15377"/>
        <dbReference type="ChEBI" id="CHEBI:15378"/>
        <dbReference type="ChEBI" id="CHEBI:37565"/>
        <dbReference type="ChEBI" id="CHEBI:43474"/>
        <dbReference type="ChEBI" id="CHEBI:58189"/>
    </reaction>
    <physiologicalReaction direction="left-to-right" evidence="6">
        <dbReference type="Rhea" id="RHEA:19670"/>
    </physiologicalReaction>
</comment>
<dbReference type="SMART" id="SM00833">
    <property type="entry name" value="CobW_C"/>
    <property type="match status" value="1"/>
</dbReference>
<comment type="caution">
    <text evidence="8">The sequence shown here is derived from an EMBL/GenBank/DDBJ whole genome shotgun (WGS) entry which is preliminary data.</text>
</comment>
<comment type="function">
    <text evidence="5">Zinc chaperone that directly transfers zinc cofactor to target proteins, thereby activating them. Zinc is transferred from the CXCC motif in the GTPase domain to the zinc binding site in target proteins in a process requiring GTP hydrolysis.</text>
</comment>
<dbReference type="GO" id="GO:0016787">
    <property type="term" value="F:hydrolase activity"/>
    <property type="evidence" value="ECO:0007669"/>
    <property type="project" value="UniProtKB-KW"/>
</dbReference>
<evidence type="ECO:0000256" key="6">
    <source>
        <dbReference type="ARBA" id="ARBA00049117"/>
    </source>
</evidence>
<protein>
    <recommendedName>
        <fullName evidence="7">CobW C-terminal domain-containing protein</fullName>
    </recommendedName>
</protein>
<keyword evidence="1" id="KW-0547">Nucleotide-binding</keyword>
<evidence type="ECO:0000313" key="9">
    <source>
        <dbReference type="Proteomes" id="UP000216885"/>
    </source>
</evidence>
<dbReference type="SUPFAM" id="SSF90002">
    <property type="entry name" value="Hypothetical protein YjiA, C-terminal domain"/>
    <property type="match status" value="1"/>
</dbReference>
<gene>
    <name evidence="8" type="ORF">CAL20_24250</name>
</gene>
<dbReference type="Gene3D" id="3.30.1220.10">
    <property type="entry name" value="CobW-like, C-terminal domain"/>
    <property type="match status" value="1"/>
</dbReference>
<dbReference type="InterPro" id="IPR003495">
    <property type="entry name" value="CobW/HypB/UreG_nucleotide-bd"/>
</dbReference>
<proteinExistence type="inferred from homology"/>
<keyword evidence="9" id="KW-1185">Reference proteome</keyword>
<accession>A0A261TMV2</accession>
<evidence type="ECO:0000313" key="8">
    <source>
        <dbReference type="EMBL" id="OZI50929.1"/>
    </source>
</evidence>
<dbReference type="GO" id="GO:0005737">
    <property type="term" value="C:cytoplasm"/>
    <property type="evidence" value="ECO:0007669"/>
    <property type="project" value="TreeGrafter"/>
</dbReference>
<dbReference type="OrthoDB" id="9808822at2"/>
<dbReference type="Proteomes" id="UP000216885">
    <property type="component" value="Unassembled WGS sequence"/>
</dbReference>
<dbReference type="GO" id="GO:0000166">
    <property type="term" value="F:nucleotide binding"/>
    <property type="evidence" value="ECO:0007669"/>
    <property type="project" value="UniProtKB-KW"/>
</dbReference>
<organism evidence="8 9">
    <name type="scientific">Bordetella genomosp. 4</name>
    <dbReference type="NCBI Taxonomy" id="463044"/>
    <lineage>
        <taxon>Bacteria</taxon>
        <taxon>Pseudomonadati</taxon>
        <taxon>Pseudomonadota</taxon>
        <taxon>Betaproteobacteria</taxon>
        <taxon>Burkholderiales</taxon>
        <taxon>Alcaligenaceae</taxon>
        <taxon>Bordetella</taxon>
    </lineage>
</organism>
<evidence type="ECO:0000256" key="4">
    <source>
        <dbReference type="ARBA" id="ARBA00034320"/>
    </source>
</evidence>
<dbReference type="AlphaFoldDB" id="A0A261TMV2"/>
<reference evidence="8 9" key="1">
    <citation type="submission" date="2017-05" db="EMBL/GenBank/DDBJ databases">
        <title>Complete and WGS of Bordetella genogroups.</title>
        <authorList>
            <person name="Spilker T."/>
            <person name="LiPuma J."/>
        </authorList>
    </citation>
    <scope>NUCLEOTIDE SEQUENCE [LARGE SCALE GENOMIC DNA]</scope>
    <source>
        <strain evidence="8 9">AU9919</strain>
    </source>
</reference>
<dbReference type="SUPFAM" id="SSF52540">
    <property type="entry name" value="P-loop containing nucleoside triphosphate hydrolases"/>
    <property type="match status" value="1"/>
</dbReference>
<dbReference type="InterPro" id="IPR027417">
    <property type="entry name" value="P-loop_NTPase"/>
</dbReference>
<evidence type="ECO:0000259" key="7">
    <source>
        <dbReference type="SMART" id="SM00833"/>
    </source>
</evidence>
<dbReference type="CDD" id="cd03112">
    <property type="entry name" value="CobW-like"/>
    <property type="match status" value="1"/>
</dbReference>
<dbReference type="EMBL" id="NEVQ01000022">
    <property type="protein sequence ID" value="OZI50929.1"/>
    <property type="molecule type" value="Genomic_DNA"/>
</dbReference>
<evidence type="ECO:0000256" key="1">
    <source>
        <dbReference type="ARBA" id="ARBA00022741"/>
    </source>
</evidence>
<dbReference type="InterPro" id="IPR036627">
    <property type="entry name" value="CobW-likC_sf"/>
</dbReference>
<dbReference type="Pfam" id="PF02492">
    <property type="entry name" value="cobW"/>
    <property type="match status" value="1"/>
</dbReference>
<keyword evidence="3" id="KW-0143">Chaperone</keyword>
<evidence type="ECO:0000256" key="5">
    <source>
        <dbReference type="ARBA" id="ARBA00045658"/>
    </source>
</evidence>
<dbReference type="Gene3D" id="3.40.50.300">
    <property type="entry name" value="P-loop containing nucleotide triphosphate hydrolases"/>
    <property type="match status" value="1"/>
</dbReference>
<keyword evidence="2" id="KW-0378">Hydrolase</keyword>
<evidence type="ECO:0000256" key="3">
    <source>
        <dbReference type="ARBA" id="ARBA00023186"/>
    </source>
</evidence>
<dbReference type="InterPro" id="IPR051316">
    <property type="entry name" value="Zinc-reg_GTPase_activator"/>
</dbReference>
<comment type="similarity">
    <text evidence="4">Belongs to the SIMIBI class G3E GTPase family. ZNG1 subfamily.</text>
</comment>
<dbReference type="PANTHER" id="PTHR13748:SF62">
    <property type="entry name" value="COBW DOMAIN-CONTAINING PROTEIN"/>
    <property type="match status" value="1"/>
</dbReference>